<dbReference type="InterPro" id="IPR001697">
    <property type="entry name" value="Pyr_Knase"/>
</dbReference>
<dbReference type="InterPro" id="IPR011037">
    <property type="entry name" value="Pyrv_Knase-like_insert_dom_sf"/>
</dbReference>
<dbReference type="EC" id="2.7.1.40" evidence="3 12"/>
<dbReference type="InterPro" id="IPR015813">
    <property type="entry name" value="Pyrv/PenolPyrv_kinase-like_dom"/>
</dbReference>
<dbReference type="SUPFAM" id="SSF51621">
    <property type="entry name" value="Phosphoenolpyruvate/pyruvate domain"/>
    <property type="match status" value="1"/>
</dbReference>
<dbReference type="GO" id="GO:0016301">
    <property type="term" value="F:kinase activity"/>
    <property type="evidence" value="ECO:0007669"/>
    <property type="project" value="UniProtKB-KW"/>
</dbReference>
<evidence type="ECO:0000256" key="2">
    <source>
        <dbReference type="ARBA" id="ARBA00008663"/>
    </source>
</evidence>
<keyword evidence="15" id="KW-1185">Reference proteome</keyword>
<evidence type="ECO:0000256" key="7">
    <source>
        <dbReference type="ARBA" id="ARBA00022777"/>
    </source>
</evidence>
<keyword evidence="5" id="KW-0479">Metal-binding</keyword>
<dbReference type="GO" id="GO:0005524">
    <property type="term" value="F:ATP binding"/>
    <property type="evidence" value="ECO:0007669"/>
    <property type="project" value="UniProtKB-KW"/>
</dbReference>
<dbReference type="RefSeq" id="WP_036759462.1">
    <property type="nucleotide sequence ID" value="NZ_CP035286.1"/>
</dbReference>
<protein>
    <recommendedName>
        <fullName evidence="3 12">Pyruvate kinase</fullName>
        <ecNumber evidence="3 12">2.7.1.40</ecNumber>
    </recommendedName>
</protein>
<evidence type="ECO:0000256" key="12">
    <source>
        <dbReference type="RuleBase" id="RU000504"/>
    </source>
</evidence>
<dbReference type="GO" id="GO:0030955">
    <property type="term" value="F:potassium ion binding"/>
    <property type="evidence" value="ECO:0007669"/>
    <property type="project" value="InterPro"/>
</dbReference>
<keyword evidence="8" id="KW-0067">ATP-binding</keyword>
<feature type="domain" description="Pyruvate kinase barrel" evidence="13">
    <location>
        <begin position="144"/>
        <end position="456"/>
    </location>
</feature>
<dbReference type="Pfam" id="PF00224">
    <property type="entry name" value="PK"/>
    <property type="match status" value="1"/>
</dbReference>
<dbReference type="Gene3D" id="3.20.20.60">
    <property type="entry name" value="Phosphoenolpyruvate-binding domains"/>
    <property type="match status" value="1"/>
</dbReference>
<sequence>MDQDSDVLDILREVEALRGDVAAQAQEILRRWDGWITRDDFAPSAENFAYYLAFRRHEIRPLQRRLMAQGLSSLGRAEGRVLPTLDAVVRALQALAGNPPSGMRSDPDFFAGEERIAARTVELLGQPSLHGPVPLMVTLPSEAADNPGFLRQLAELGVEAVRINCAHDGEEDWAQMIAHVVQAGEHTGRRMKVFMDLAGPKIRTGAIRKSKGLKRVILGEQLALALPGQLGQADPDLPAIECTLPEALLATDAGHRLFVDDGKLQARVVRREPWGVLAEITAGPEGKGYKLKPEKGINFPDTEFSVPALTGDDVEALRFIAHHADGVEFSFVQEPEDVVRLQEALAGERPDDWHRLGLVLKIETARAVRNLPDLVVRAAGGQPTAIMIARGDLAVEIGFTRLAEMQEEILWLGEAAQIPVIWATQVLESYLKTGVPSRGEMTDAAMAARAECVMLNKGPYLFEAISELDRLFGRMGGHMRKKTPQLRPLQSWPLMD</sequence>
<keyword evidence="10 12" id="KW-0324">Glycolysis</keyword>
<dbReference type="GO" id="GO:0004743">
    <property type="term" value="F:pyruvate kinase activity"/>
    <property type="evidence" value="ECO:0007669"/>
    <property type="project" value="UniProtKB-EC"/>
</dbReference>
<reference evidence="14 15" key="1">
    <citation type="submission" date="2018-08" db="EMBL/GenBank/DDBJ databases">
        <title>Genomic Encyclopedia of Archaeal and Bacterial Type Strains, Phase II (KMG-II): from individual species to whole genera.</title>
        <authorList>
            <person name="Goeker M."/>
        </authorList>
    </citation>
    <scope>NUCLEOTIDE SEQUENCE [LARGE SCALE GENOMIC DNA]</scope>
    <source>
        <strain evidence="14 15">DSM 582</strain>
    </source>
</reference>
<comment type="catalytic activity">
    <reaction evidence="12">
        <text>pyruvate + ATP = phosphoenolpyruvate + ADP + H(+)</text>
        <dbReference type="Rhea" id="RHEA:18157"/>
        <dbReference type="ChEBI" id="CHEBI:15361"/>
        <dbReference type="ChEBI" id="CHEBI:15378"/>
        <dbReference type="ChEBI" id="CHEBI:30616"/>
        <dbReference type="ChEBI" id="CHEBI:58702"/>
        <dbReference type="ChEBI" id="CHEBI:456216"/>
        <dbReference type="EC" id="2.7.1.40"/>
    </reaction>
</comment>
<comment type="pathway">
    <text evidence="1 12">Carbohydrate degradation; glycolysis; pyruvate from D-glyceraldehyde 3-phosphate: step 5/5.</text>
</comment>
<dbReference type="Gene3D" id="2.40.33.10">
    <property type="entry name" value="PK beta-barrel domain-like"/>
    <property type="match status" value="1"/>
</dbReference>
<evidence type="ECO:0000313" key="15">
    <source>
        <dbReference type="Proteomes" id="UP000256794"/>
    </source>
</evidence>
<keyword evidence="9 12" id="KW-0460">Magnesium</keyword>
<dbReference type="InterPro" id="IPR040442">
    <property type="entry name" value="Pyrv_kinase-like_dom_sf"/>
</dbReference>
<name>A0AAQ0KKE1_PARVE</name>
<dbReference type="Proteomes" id="UP000256794">
    <property type="component" value="Unassembled WGS sequence"/>
</dbReference>
<evidence type="ECO:0000256" key="3">
    <source>
        <dbReference type="ARBA" id="ARBA00012142"/>
    </source>
</evidence>
<comment type="similarity">
    <text evidence="2 12">Belongs to the pyruvate kinase family.</text>
</comment>
<evidence type="ECO:0000259" key="13">
    <source>
        <dbReference type="Pfam" id="PF00224"/>
    </source>
</evidence>
<evidence type="ECO:0000256" key="8">
    <source>
        <dbReference type="ARBA" id="ARBA00022840"/>
    </source>
</evidence>
<dbReference type="EMBL" id="QUMX01000040">
    <property type="protein sequence ID" value="REG34056.1"/>
    <property type="molecule type" value="Genomic_DNA"/>
</dbReference>
<dbReference type="InterPro" id="IPR015806">
    <property type="entry name" value="Pyrv_Knase_insert_dom_sf"/>
</dbReference>
<comment type="caution">
    <text evidence="14">The sequence shown here is derived from an EMBL/GenBank/DDBJ whole genome shotgun (WGS) entry which is preliminary data.</text>
</comment>
<accession>A0AAQ0KKE1</accession>
<evidence type="ECO:0000256" key="4">
    <source>
        <dbReference type="ARBA" id="ARBA00022679"/>
    </source>
</evidence>
<dbReference type="InterPro" id="IPR015793">
    <property type="entry name" value="Pyrv_Knase_brl"/>
</dbReference>
<evidence type="ECO:0000256" key="9">
    <source>
        <dbReference type="ARBA" id="ARBA00022842"/>
    </source>
</evidence>
<dbReference type="PRINTS" id="PR01050">
    <property type="entry name" value="PYRUVTKNASE"/>
</dbReference>
<keyword evidence="6" id="KW-0547">Nucleotide-binding</keyword>
<keyword evidence="4 12" id="KW-0808">Transferase</keyword>
<proteinExistence type="inferred from homology"/>
<dbReference type="SUPFAM" id="SSF50800">
    <property type="entry name" value="PK beta-barrel domain-like"/>
    <property type="match status" value="1"/>
</dbReference>
<organism evidence="14 15">
    <name type="scientific">Paracoccus versutus</name>
    <name type="common">Thiobacillus versutus</name>
    <dbReference type="NCBI Taxonomy" id="34007"/>
    <lineage>
        <taxon>Bacteria</taxon>
        <taxon>Pseudomonadati</taxon>
        <taxon>Pseudomonadota</taxon>
        <taxon>Alphaproteobacteria</taxon>
        <taxon>Rhodobacterales</taxon>
        <taxon>Paracoccaceae</taxon>
        <taxon>Paracoccus</taxon>
    </lineage>
</organism>
<evidence type="ECO:0000256" key="6">
    <source>
        <dbReference type="ARBA" id="ARBA00022741"/>
    </source>
</evidence>
<evidence type="ECO:0000256" key="10">
    <source>
        <dbReference type="ARBA" id="ARBA00023152"/>
    </source>
</evidence>
<keyword evidence="7 12" id="KW-0418">Kinase</keyword>
<evidence type="ECO:0000256" key="1">
    <source>
        <dbReference type="ARBA" id="ARBA00004997"/>
    </source>
</evidence>
<evidence type="ECO:0000256" key="5">
    <source>
        <dbReference type="ARBA" id="ARBA00022723"/>
    </source>
</evidence>
<dbReference type="AlphaFoldDB" id="A0AAQ0KKE1"/>
<gene>
    <name evidence="14" type="ORF">ATH84_104020</name>
</gene>
<evidence type="ECO:0000256" key="11">
    <source>
        <dbReference type="ARBA" id="ARBA00023317"/>
    </source>
</evidence>
<dbReference type="GO" id="GO:0000287">
    <property type="term" value="F:magnesium ion binding"/>
    <property type="evidence" value="ECO:0007669"/>
    <property type="project" value="InterPro"/>
</dbReference>
<keyword evidence="11 14" id="KW-0670">Pyruvate</keyword>
<evidence type="ECO:0000313" key="14">
    <source>
        <dbReference type="EMBL" id="REG34056.1"/>
    </source>
</evidence>
<dbReference type="PANTHER" id="PTHR11817">
    <property type="entry name" value="PYRUVATE KINASE"/>
    <property type="match status" value="1"/>
</dbReference>